<dbReference type="EMBL" id="CADEPI010000415">
    <property type="protein sequence ID" value="CAB3385468.1"/>
    <property type="molecule type" value="Genomic_DNA"/>
</dbReference>
<keyword evidence="3" id="KW-0862">Zinc</keyword>
<dbReference type="InterPro" id="IPR047506">
    <property type="entry name" value="UBR7-like_UBR-box"/>
</dbReference>
<evidence type="ECO:0000256" key="1">
    <source>
        <dbReference type="ARBA" id="ARBA00022723"/>
    </source>
</evidence>
<dbReference type="CDD" id="cd15542">
    <property type="entry name" value="PHD_UBR7"/>
    <property type="match status" value="1"/>
</dbReference>
<evidence type="ECO:0000256" key="3">
    <source>
        <dbReference type="ARBA" id="ARBA00022833"/>
    </source>
</evidence>
<evidence type="ECO:0000313" key="6">
    <source>
        <dbReference type="EMBL" id="CAB3385468.1"/>
    </source>
</evidence>
<dbReference type="SUPFAM" id="SSF57903">
    <property type="entry name" value="FYVE/PHD zinc finger"/>
    <property type="match status" value="1"/>
</dbReference>
<keyword evidence="1" id="KW-0479">Metal-binding</keyword>
<feature type="zinc finger region" description="UBR-type" evidence="4">
    <location>
        <begin position="39"/>
        <end position="113"/>
    </location>
</feature>
<protein>
    <recommendedName>
        <fullName evidence="5">UBR-type domain-containing protein</fullName>
    </recommendedName>
</protein>
<reference evidence="6 7" key="1">
    <citation type="submission" date="2020-04" db="EMBL/GenBank/DDBJ databases">
        <authorList>
            <person name="Alioto T."/>
            <person name="Alioto T."/>
            <person name="Gomez Garrido J."/>
        </authorList>
    </citation>
    <scope>NUCLEOTIDE SEQUENCE [LARGE SCALE GENOMIC DNA]</scope>
</reference>
<gene>
    <name evidence="6" type="ORF">CLODIP_2_CD08482</name>
</gene>
<evidence type="ECO:0000313" key="7">
    <source>
        <dbReference type="Proteomes" id="UP000494165"/>
    </source>
</evidence>
<dbReference type="InterPro" id="IPR011011">
    <property type="entry name" value="Znf_FYVE_PHD"/>
</dbReference>
<dbReference type="GO" id="GO:0005737">
    <property type="term" value="C:cytoplasm"/>
    <property type="evidence" value="ECO:0007669"/>
    <property type="project" value="TreeGrafter"/>
</dbReference>
<evidence type="ECO:0000256" key="2">
    <source>
        <dbReference type="ARBA" id="ARBA00022771"/>
    </source>
</evidence>
<organism evidence="6 7">
    <name type="scientific">Cloeon dipterum</name>
    <dbReference type="NCBI Taxonomy" id="197152"/>
    <lineage>
        <taxon>Eukaryota</taxon>
        <taxon>Metazoa</taxon>
        <taxon>Ecdysozoa</taxon>
        <taxon>Arthropoda</taxon>
        <taxon>Hexapoda</taxon>
        <taxon>Insecta</taxon>
        <taxon>Pterygota</taxon>
        <taxon>Palaeoptera</taxon>
        <taxon>Ephemeroptera</taxon>
        <taxon>Pisciforma</taxon>
        <taxon>Baetidae</taxon>
        <taxon>Cloeon</taxon>
    </lineage>
</organism>
<dbReference type="InterPro" id="IPR013083">
    <property type="entry name" value="Znf_RING/FYVE/PHD"/>
</dbReference>
<dbReference type="Gene3D" id="3.30.40.10">
    <property type="entry name" value="Zinc/RING finger domain, C3HC4 (zinc finger)"/>
    <property type="match status" value="1"/>
</dbReference>
<dbReference type="PANTHER" id="PTHR13513">
    <property type="entry name" value="E3 UBIQUITIN-PROTEIN LIGASE UBR7"/>
    <property type="match status" value="1"/>
</dbReference>
<proteinExistence type="predicted"/>
<evidence type="ECO:0000259" key="5">
    <source>
        <dbReference type="PROSITE" id="PS51157"/>
    </source>
</evidence>
<dbReference type="PROSITE" id="PS51157">
    <property type="entry name" value="ZF_UBR"/>
    <property type="match status" value="1"/>
</dbReference>
<evidence type="ECO:0000256" key="4">
    <source>
        <dbReference type="PROSITE-ProRule" id="PRU00508"/>
    </source>
</evidence>
<dbReference type="InterPro" id="IPR040204">
    <property type="entry name" value="UBR7"/>
</dbReference>
<comment type="caution">
    <text evidence="6">The sequence shown here is derived from an EMBL/GenBank/DDBJ whole genome shotgun (WGS) entry which is preliminary data.</text>
</comment>
<keyword evidence="2" id="KW-0863">Zinc-finger</keyword>
<feature type="domain" description="UBR-type" evidence="5">
    <location>
        <begin position="39"/>
        <end position="113"/>
    </location>
</feature>
<keyword evidence="7" id="KW-1185">Reference proteome</keyword>
<dbReference type="CDD" id="cd19677">
    <property type="entry name" value="UBR-box_UBR7"/>
    <property type="match status" value="1"/>
</dbReference>
<dbReference type="OrthoDB" id="10262564at2759"/>
<sequence length="320" mass="37005">MSADEAKNKKEEVTMVDVLQEEEELEQDANAVLGGSDDQHCTYSAGYVPRQALYLCTTCIITQGEEATSAGICLACSYKCHEGHDLVELYTKRNFRCDCGNSKFEQKCRLEPEKDKMNEKNGYNQNFKGVYCTCARPYPDPEDEVEDEMIQCIICEDWYHTRHLGDVEIPSEFAEMICGSCMGKTPFLSYYVNNKTEVETTFWPEDWRTRLCKCEDCKAKYLELNVEFLCNVSDMVQEYEKQGLDQPTQYEQGLQALGNMDRTQQIEVLTEYSQMKEELKSYLAKFAEEKKVVTEGDIKEFFEGLKAKKRRRMEGPDLVF</sequence>
<dbReference type="PANTHER" id="PTHR13513:SF9">
    <property type="entry name" value="E3 UBIQUITIN-PROTEIN LIGASE UBR7-RELATED"/>
    <property type="match status" value="1"/>
</dbReference>
<dbReference type="Proteomes" id="UP000494165">
    <property type="component" value="Unassembled WGS sequence"/>
</dbReference>
<name>A0A8S1DXP9_9INSE</name>
<dbReference type="InterPro" id="IPR003126">
    <property type="entry name" value="Znf_UBR"/>
</dbReference>
<dbReference type="SMART" id="SM00396">
    <property type="entry name" value="ZnF_UBR1"/>
    <property type="match status" value="1"/>
</dbReference>
<dbReference type="GO" id="GO:0061630">
    <property type="term" value="F:ubiquitin protein ligase activity"/>
    <property type="evidence" value="ECO:0007669"/>
    <property type="project" value="InterPro"/>
</dbReference>
<dbReference type="AlphaFoldDB" id="A0A8S1DXP9"/>
<accession>A0A8S1DXP9</accession>
<dbReference type="GO" id="GO:0008270">
    <property type="term" value="F:zinc ion binding"/>
    <property type="evidence" value="ECO:0007669"/>
    <property type="project" value="UniProtKB-KW"/>
</dbReference>
<dbReference type="Pfam" id="PF02207">
    <property type="entry name" value="zf-UBR"/>
    <property type="match status" value="1"/>
</dbReference>